<evidence type="ECO:0000256" key="1">
    <source>
        <dbReference type="SAM" id="MobiDB-lite"/>
    </source>
</evidence>
<dbReference type="Proteomes" id="UP001177003">
    <property type="component" value="Chromosome 0"/>
</dbReference>
<dbReference type="InterPro" id="IPR053218">
    <property type="entry name" value="Pathogen-related_defense"/>
</dbReference>
<name>A0AA35UNU8_LACSI</name>
<protein>
    <recommendedName>
        <fullName evidence="4">Pathogen-related protein</fullName>
    </recommendedName>
</protein>
<sequence>MRETSVRSWVCERERERERLSAEETLKVGSYNALLKSTLPEEYKYYKAEEETFESSHDVFRSAFPRGFAWEVIRVHSGPPVISYKFWHWGTLKVDESMRAEDVEIYYDLTDLISKLLKGELISQEENTAADAPPANTGNCPFEKQV</sequence>
<dbReference type="PANTHER" id="PTHR31723">
    <property type="entry name" value="PATHOGENESIS-RELATED FAMILY PROTEIN"/>
    <property type="match status" value="1"/>
</dbReference>
<proteinExistence type="predicted"/>
<reference evidence="2" key="1">
    <citation type="submission" date="2023-04" db="EMBL/GenBank/DDBJ databases">
        <authorList>
            <person name="Vijverberg K."/>
            <person name="Xiong W."/>
            <person name="Schranz E."/>
        </authorList>
    </citation>
    <scope>NUCLEOTIDE SEQUENCE</scope>
</reference>
<dbReference type="PANTHER" id="PTHR31723:SF4">
    <property type="entry name" value="PATHOGENESIS-RELATED FAMILY PROTEIN"/>
    <property type="match status" value="1"/>
</dbReference>
<feature type="region of interest" description="Disordered" evidence="1">
    <location>
        <begin position="127"/>
        <end position="146"/>
    </location>
</feature>
<evidence type="ECO:0000313" key="3">
    <source>
        <dbReference type="Proteomes" id="UP001177003"/>
    </source>
</evidence>
<keyword evidence="3" id="KW-1185">Reference proteome</keyword>
<evidence type="ECO:0008006" key="4">
    <source>
        <dbReference type="Google" id="ProtNLM"/>
    </source>
</evidence>
<organism evidence="2 3">
    <name type="scientific">Lactuca saligna</name>
    <name type="common">Willowleaf lettuce</name>
    <dbReference type="NCBI Taxonomy" id="75948"/>
    <lineage>
        <taxon>Eukaryota</taxon>
        <taxon>Viridiplantae</taxon>
        <taxon>Streptophyta</taxon>
        <taxon>Embryophyta</taxon>
        <taxon>Tracheophyta</taxon>
        <taxon>Spermatophyta</taxon>
        <taxon>Magnoliopsida</taxon>
        <taxon>eudicotyledons</taxon>
        <taxon>Gunneridae</taxon>
        <taxon>Pentapetalae</taxon>
        <taxon>asterids</taxon>
        <taxon>campanulids</taxon>
        <taxon>Asterales</taxon>
        <taxon>Asteraceae</taxon>
        <taxon>Cichorioideae</taxon>
        <taxon>Cichorieae</taxon>
        <taxon>Lactucinae</taxon>
        <taxon>Lactuca</taxon>
    </lineage>
</organism>
<dbReference type="AlphaFoldDB" id="A0AA35UNU8"/>
<evidence type="ECO:0000313" key="2">
    <source>
        <dbReference type="EMBL" id="CAI9262091.1"/>
    </source>
</evidence>
<gene>
    <name evidence="2" type="ORF">LSALG_LOCUS2849</name>
</gene>
<accession>A0AA35UNU8</accession>
<dbReference type="EMBL" id="OX465086">
    <property type="protein sequence ID" value="CAI9262091.1"/>
    <property type="molecule type" value="Genomic_DNA"/>
</dbReference>